<feature type="binding site" evidence="12">
    <location>
        <position position="976"/>
    </location>
    <ligand>
        <name>S-adenosyl-L-methionine</name>
        <dbReference type="ChEBI" id="CHEBI:59789"/>
    </ligand>
</feature>
<dbReference type="PROSITE" id="PS00307">
    <property type="entry name" value="LECTIN_LEGUME_BETA"/>
    <property type="match status" value="1"/>
</dbReference>
<dbReference type="Pfam" id="PF00270">
    <property type="entry name" value="DEAD"/>
    <property type="match status" value="1"/>
</dbReference>
<dbReference type="InterPro" id="IPR050079">
    <property type="entry name" value="DEAD_box_RNA_helicase"/>
</dbReference>
<dbReference type="PANTHER" id="PTHR47959:SF14">
    <property type="entry name" value="DEAD-BOX ATP-DEPENDENT RNA HELICASE 28"/>
    <property type="match status" value="1"/>
</dbReference>
<dbReference type="InterPro" id="IPR014001">
    <property type="entry name" value="Helicase_ATP-bd"/>
</dbReference>
<feature type="region of interest" description="Disordered" evidence="14">
    <location>
        <begin position="71"/>
        <end position="143"/>
    </location>
</feature>
<feature type="binding site" evidence="12">
    <location>
        <position position="1004"/>
    </location>
    <ligand>
        <name>S-adenosyl-L-methionine</name>
        <dbReference type="ChEBI" id="CHEBI:59789"/>
    </ligand>
</feature>
<dbReference type="SMART" id="SM00650">
    <property type="entry name" value="rADc"/>
    <property type="match status" value="1"/>
</dbReference>
<evidence type="ECO:0000256" key="9">
    <source>
        <dbReference type="ARBA" id="ARBA00022884"/>
    </source>
</evidence>
<dbReference type="STRING" id="4781.A0A0P1AUZ9"/>
<keyword evidence="2 12" id="KW-0489">Methyltransferase</keyword>
<evidence type="ECO:0000256" key="11">
    <source>
        <dbReference type="PROSITE-ProRule" id="PRU00552"/>
    </source>
</evidence>
<feature type="binding site" evidence="12">
    <location>
        <position position="1019"/>
    </location>
    <ligand>
        <name>S-adenosyl-L-methionine</name>
        <dbReference type="ChEBI" id="CHEBI:59789"/>
    </ligand>
</feature>
<dbReference type="Proteomes" id="UP000054928">
    <property type="component" value="Unassembled WGS sequence"/>
</dbReference>
<dbReference type="SMART" id="SM00487">
    <property type="entry name" value="DEXDc"/>
    <property type="match status" value="1"/>
</dbReference>
<evidence type="ECO:0000256" key="1">
    <source>
        <dbReference type="ARBA" id="ARBA00022552"/>
    </source>
</evidence>
<evidence type="ECO:0000256" key="13">
    <source>
        <dbReference type="SAM" id="Coils"/>
    </source>
</evidence>
<dbReference type="Pfam" id="PF00271">
    <property type="entry name" value="Helicase_C"/>
    <property type="match status" value="1"/>
</dbReference>
<dbReference type="RefSeq" id="XP_024581370.1">
    <property type="nucleotide sequence ID" value="XM_024715698.1"/>
</dbReference>
<feature type="domain" description="Helicase ATP-binding" evidence="15">
    <location>
        <begin position="239"/>
        <end position="413"/>
    </location>
</feature>
<keyword evidence="5" id="KW-0547">Nucleotide-binding</keyword>
<keyword evidence="6" id="KW-0378">Hydrolase</keyword>
<dbReference type="EMBL" id="CCYD01001336">
    <property type="protein sequence ID" value="CEG45001.1"/>
    <property type="molecule type" value="Genomic_DNA"/>
</dbReference>
<sequence length="1204" mass="137694">MVMKQQDEELVMTIASDEELSDAEESSASDTSDEEKDVRPQQINESFRFDDDGALLGGSSWDFTAAISRIADMEDDNPIATKRTSTQCKIDKRRKEKEAEKKKKQENKHRNLVKEEIVSVEAEKQEVTSHSGSENEDEGETFSVNPIEQVEEEDIVEEEERLQLALVDSKKDRQSRGEIVDELEMKKAAEFFEADPFSAQEFAKTKFETFDDLKLSRPIMRAISLIGFEKPTPIQQRAIPVALTGKDICASAQTGSGKTAAFLLPILERLQFRSRRVQSTRVMIICPVRELATQCQSMFEQLARFTDITCSLAVGGLPLKAQEVELRNRPDVVVCTPGRMIDHLRNSKSIHMDDLEILVLDEADRLLELGFTEEVLELVRMCPKQRQTMLFSATMTSKVDQLIDLSMKRPVRISTDPLFDMAKHLVQEFVRIRPNRENDREAILLALCTRTFRSNTIVFMETKLHAHRMMIIFGLAGIKAAELHGNLQQRERLEALQKFRDGTVDILLCTDIAARGIDVRGVHAVINYEMPKDITTYVHRVGRTARAGRNGRSVTLTSESRRLVMKQVSRHCQGFVKSRAVPDPVIAQWKARIESMEEDIKMVMHEETLEKRMREAEKEATRATNLLKHRDEINARPARTWFMSEKEKRDVNKRAEDDRHAKDELANQAADSVETISRAKKLKLMSHKKRRLFEIREREERMLADAARNEDKESGKKDVGFTSMHVAGAAKRAKKAQQETARSREEESIAEIHERKRLKREKTRAARSSHGLGAFDVDMTTDSKIASKSRKQREEKNPFEFKEKITDFKRHAKKKSGAFKSKAKYKRRKYRIDIAATALAKLKSSHMSVSLRSRTPLNRSIKKQLVVSPTSSIPCFMAGCVSTKENCGRANHLMKLFRSLVERFCRLAITQNALGRTLATPNTNLGQHFLKNPMIVTQIVAKAAIRGTDVCLEVGPGTGNLTVKLLEQAKRVVAVEFDTRMVAELQKRIQHTEHINHLQIIHGDVMRVQLPFFDVCVANLPYQISSPFVFKLLAHRPMFRCAVVMFQEEFAKRLSAKPNDELYCRLSVNTQLLAKVDQLLKVGRNNFRPPPKVESRVVRIEPRNPPPPVNFTEWDGMIKIIFNRKNKTLRSCFVTKSVLKILEENYKTYCSLNNELPEGDIDIKKKVEEVLAFEDYGSKRGAKMDQDDFLQLLERFNANKIHFS</sequence>
<feature type="region of interest" description="Disordered" evidence="14">
    <location>
        <begin position="1"/>
        <end position="55"/>
    </location>
</feature>
<dbReference type="InterPro" id="IPR001737">
    <property type="entry name" value="KsgA/Erm"/>
</dbReference>
<dbReference type="GO" id="GO:0016787">
    <property type="term" value="F:hydrolase activity"/>
    <property type="evidence" value="ECO:0007669"/>
    <property type="project" value="UniProtKB-KW"/>
</dbReference>
<evidence type="ECO:0000256" key="8">
    <source>
        <dbReference type="ARBA" id="ARBA00022840"/>
    </source>
</evidence>
<dbReference type="GO" id="GO:0003724">
    <property type="term" value="F:RNA helicase activity"/>
    <property type="evidence" value="ECO:0007669"/>
    <property type="project" value="InterPro"/>
</dbReference>
<dbReference type="CDD" id="cd18787">
    <property type="entry name" value="SF2_C_DEAD"/>
    <property type="match status" value="1"/>
</dbReference>
<dbReference type="GeneID" id="36396378"/>
<dbReference type="SUPFAM" id="SSF52540">
    <property type="entry name" value="P-loop containing nucleoside triphosphate hydrolases"/>
    <property type="match status" value="2"/>
</dbReference>
<dbReference type="CDD" id="cd02440">
    <property type="entry name" value="AdoMet_MTases"/>
    <property type="match status" value="1"/>
</dbReference>
<keyword evidence="4 12" id="KW-0949">S-adenosyl-L-methionine</keyword>
<dbReference type="InterPro" id="IPR019825">
    <property type="entry name" value="Lectin_legB_Mn/Ca_BS"/>
</dbReference>
<keyword evidence="9 12" id="KW-0694">RNA-binding</keyword>
<dbReference type="GO" id="GO:0005829">
    <property type="term" value="C:cytosol"/>
    <property type="evidence" value="ECO:0007669"/>
    <property type="project" value="TreeGrafter"/>
</dbReference>
<feature type="binding site" evidence="12">
    <location>
        <position position="930"/>
    </location>
    <ligand>
        <name>S-adenosyl-L-methionine</name>
        <dbReference type="ChEBI" id="CHEBI:59789"/>
    </ligand>
</feature>
<dbReference type="Gene3D" id="3.40.50.300">
    <property type="entry name" value="P-loop containing nucleotide triphosphate hydrolases"/>
    <property type="match status" value="2"/>
</dbReference>
<proteinExistence type="inferred from homology"/>
<keyword evidence="7" id="KW-0347">Helicase</keyword>
<dbReference type="PANTHER" id="PTHR47959">
    <property type="entry name" value="ATP-DEPENDENT RNA HELICASE RHLE-RELATED"/>
    <property type="match status" value="1"/>
</dbReference>
<feature type="short sequence motif" description="Q motif" evidence="11">
    <location>
        <begin position="208"/>
        <end position="236"/>
    </location>
</feature>
<dbReference type="CDD" id="cd17947">
    <property type="entry name" value="DEADc_DDX27"/>
    <property type="match status" value="1"/>
</dbReference>
<dbReference type="InterPro" id="IPR020596">
    <property type="entry name" value="rRNA_Ade_Mease_Trfase_CS"/>
</dbReference>
<dbReference type="OMA" id="AEVTINH"/>
<dbReference type="InterPro" id="IPR029063">
    <property type="entry name" value="SAM-dependent_MTases_sf"/>
</dbReference>
<dbReference type="InterPro" id="IPR014014">
    <property type="entry name" value="RNA_helicase_DEAD_Q_motif"/>
</dbReference>
<dbReference type="PROSITE" id="PS01131">
    <property type="entry name" value="RRNA_A_DIMETH"/>
    <property type="match status" value="1"/>
</dbReference>
<evidence type="ECO:0000259" key="15">
    <source>
        <dbReference type="PROSITE" id="PS51192"/>
    </source>
</evidence>
<feature type="compositionally biased region" description="Acidic residues" evidence="14">
    <location>
        <begin position="16"/>
        <end position="35"/>
    </location>
</feature>
<dbReference type="PROSITE" id="PS51194">
    <property type="entry name" value="HELICASE_CTER"/>
    <property type="match status" value="1"/>
</dbReference>
<dbReference type="InterPro" id="IPR027417">
    <property type="entry name" value="P-loop_NTPase"/>
</dbReference>
<dbReference type="NCBIfam" id="TIGR00755">
    <property type="entry name" value="ksgA"/>
    <property type="match status" value="1"/>
</dbReference>
<dbReference type="InterPro" id="IPR000629">
    <property type="entry name" value="RNA-helicase_DEAD-box_CS"/>
</dbReference>
<keyword evidence="19" id="KW-1185">Reference proteome</keyword>
<dbReference type="GO" id="GO:0000179">
    <property type="term" value="F:rRNA (adenine-N6,N6-)-dimethyltransferase activity"/>
    <property type="evidence" value="ECO:0007669"/>
    <property type="project" value="UniProtKB-UniRule"/>
</dbReference>
<keyword evidence="1" id="KW-0698">rRNA processing</keyword>
<dbReference type="PROSITE" id="PS51689">
    <property type="entry name" value="SAM_RNA_A_N6_MT"/>
    <property type="match status" value="1"/>
</dbReference>
<dbReference type="InterPro" id="IPR011545">
    <property type="entry name" value="DEAD/DEAH_box_helicase_dom"/>
</dbReference>
<reference evidence="19" key="1">
    <citation type="submission" date="2014-09" db="EMBL/GenBank/DDBJ databases">
        <authorList>
            <person name="Sharma Rahul"/>
            <person name="Thines Marco"/>
        </authorList>
    </citation>
    <scope>NUCLEOTIDE SEQUENCE [LARGE SCALE GENOMIC DNA]</scope>
</reference>
<protein>
    <submittedName>
        <fullName evidence="18">Dimethyladenosine transferase</fullName>
    </submittedName>
</protein>
<feature type="compositionally biased region" description="Basic and acidic residues" evidence="14">
    <location>
        <begin position="96"/>
        <end position="127"/>
    </location>
</feature>
<feature type="coiled-coil region" evidence="13">
    <location>
        <begin position="586"/>
        <end position="626"/>
    </location>
</feature>
<dbReference type="GO" id="GO:0003723">
    <property type="term" value="F:RNA binding"/>
    <property type="evidence" value="ECO:0007669"/>
    <property type="project" value="UniProtKB-UniRule"/>
</dbReference>
<keyword evidence="3 12" id="KW-0808">Transferase</keyword>
<feature type="compositionally biased region" description="Basic residues" evidence="14">
    <location>
        <begin position="755"/>
        <end position="767"/>
    </location>
</feature>
<evidence type="ECO:0000256" key="3">
    <source>
        <dbReference type="ARBA" id="ARBA00022679"/>
    </source>
</evidence>
<dbReference type="PROSITE" id="PS00039">
    <property type="entry name" value="DEAD_ATP_HELICASE"/>
    <property type="match status" value="1"/>
</dbReference>
<evidence type="ECO:0000259" key="17">
    <source>
        <dbReference type="PROSITE" id="PS51195"/>
    </source>
</evidence>
<keyword evidence="8" id="KW-0067">ATP-binding</keyword>
<evidence type="ECO:0000256" key="7">
    <source>
        <dbReference type="ARBA" id="ARBA00022806"/>
    </source>
</evidence>
<evidence type="ECO:0000256" key="12">
    <source>
        <dbReference type="PROSITE-ProRule" id="PRU01026"/>
    </source>
</evidence>
<feature type="compositionally biased region" description="Basic and acidic residues" evidence="14">
    <location>
        <begin position="645"/>
        <end position="665"/>
    </location>
</feature>
<feature type="region of interest" description="Disordered" evidence="14">
    <location>
        <begin position="727"/>
        <end position="768"/>
    </location>
</feature>
<dbReference type="InterPro" id="IPR020598">
    <property type="entry name" value="rRNA_Ade_methylase_Trfase_N"/>
</dbReference>
<dbReference type="Gene3D" id="1.10.8.480">
    <property type="match status" value="1"/>
</dbReference>
<dbReference type="Pfam" id="PF00398">
    <property type="entry name" value="RrnaAD"/>
    <property type="match status" value="1"/>
</dbReference>
<dbReference type="AlphaFoldDB" id="A0A0P1AUZ9"/>
<dbReference type="SUPFAM" id="SSF53335">
    <property type="entry name" value="S-adenosyl-L-methionine-dependent methyltransferases"/>
    <property type="match status" value="1"/>
</dbReference>
<feature type="binding site" evidence="12">
    <location>
        <position position="955"/>
    </location>
    <ligand>
        <name>S-adenosyl-L-methionine</name>
        <dbReference type="ChEBI" id="CHEBI:59789"/>
    </ligand>
</feature>
<evidence type="ECO:0000313" key="18">
    <source>
        <dbReference type="EMBL" id="CEG45001.1"/>
    </source>
</evidence>
<dbReference type="PROSITE" id="PS51195">
    <property type="entry name" value="Q_MOTIF"/>
    <property type="match status" value="1"/>
</dbReference>
<organism evidence="18 19">
    <name type="scientific">Plasmopara halstedii</name>
    <name type="common">Downy mildew of sunflower</name>
    <dbReference type="NCBI Taxonomy" id="4781"/>
    <lineage>
        <taxon>Eukaryota</taxon>
        <taxon>Sar</taxon>
        <taxon>Stramenopiles</taxon>
        <taxon>Oomycota</taxon>
        <taxon>Peronosporomycetes</taxon>
        <taxon>Peronosporales</taxon>
        <taxon>Peronosporaceae</taxon>
        <taxon>Plasmopara</taxon>
    </lineage>
</organism>
<keyword evidence="13" id="KW-0175">Coiled coil</keyword>
<evidence type="ECO:0000256" key="4">
    <source>
        <dbReference type="ARBA" id="ARBA00022691"/>
    </source>
</evidence>
<dbReference type="InterPro" id="IPR001650">
    <property type="entry name" value="Helicase_C-like"/>
</dbReference>
<evidence type="ECO:0000259" key="16">
    <source>
        <dbReference type="PROSITE" id="PS51194"/>
    </source>
</evidence>
<dbReference type="PROSITE" id="PS51192">
    <property type="entry name" value="HELICASE_ATP_BIND_1"/>
    <property type="match status" value="1"/>
</dbReference>
<dbReference type="Gene3D" id="3.40.50.150">
    <property type="entry name" value="Vaccinia Virus protein VP39"/>
    <property type="match status" value="1"/>
</dbReference>
<dbReference type="OrthoDB" id="10259843at2759"/>
<evidence type="ECO:0000256" key="14">
    <source>
        <dbReference type="SAM" id="MobiDB-lite"/>
    </source>
</evidence>
<feature type="domain" description="DEAD-box RNA helicase Q" evidence="17">
    <location>
        <begin position="208"/>
        <end position="236"/>
    </location>
</feature>
<dbReference type="FunFam" id="3.40.50.150:FF:000007">
    <property type="entry name" value="rRNA adenine N(6)-methyltransferase"/>
    <property type="match status" value="1"/>
</dbReference>
<evidence type="ECO:0000256" key="2">
    <source>
        <dbReference type="ARBA" id="ARBA00022603"/>
    </source>
</evidence>
<dbReference type="GO" id="GO:0005524">
    <property type="term" value="F:ATP binding"/>
    <property type="evidence" value="ECO:0007669"/>
    <property type="project" value="UniProtKB-KW"/>
</dbReference>
<dbReference type="SMART" id="SM00490">
    <property type="entry name" value="HELICc"/>
    <property type="match status" value="1"/>
</dbReference>
<feature type="domain" description="Helicase C-terminal" evidence="16">
    <location>
        <begin position="424"/>
        <end position="617"/>
    </location>
</feature>
<evidence type="ECO:0000313" key="19">
    <source>
        <dbReference type="Proteomes" id="UP000054928"/>
    </source>
</evidence>
<name>A0A0P1AUZ9_PLAHL</name>
<evidence type="ECO:0000256" key="6">
    <source>
        <dbReference type="ARBA" id="ARBA00022801"/>
    </source>
</evidence>
<comment type="similarity">
    <text evidence="10 12">Belongs to the class I-like SAM-binding methyltransferase superfamily. rRNA adenine N(6)-methyltransferase family.</text>
</comment>
<feature type="region of interest" description="Disordered" evidence="14">
    <location>
        <begin position="645"/>
        <end position="668"/>
    </location>
</feature>
<feature type="binding site" evidence="12">
    <location>
        <position position="928"/>
    </location>
    <ligand>
        <name>S-adenosyl-L-methionine</name>
        <dbReference type="ChEBI" id="CHEBI:59789"/>
    </ligand>
</feature>
<evidence type="ECO:0000256" key="5">
    <source>
        <dbReference type="ARBA" id="ARBA00022741"/>
    </source>
</evidence>
<evidence type="ECO:0000256" key="10">
    <source>
        <dbReference type="ARBA" id="ARBA00061109"/>
    </source>
</evidence>
<feature type="compositionally biased region" description="Basic and acidic residues" evidence="14">
    <location>
        <begin position="741"/>
        <end position="754"/>
    </location>
</feature>
<accession>A0A0P1AUZ9</accession>
<dbReference type="InterPro" id="IPR011530">
    <property type="entry name" value="rRNA_adenine_dimethylase"/>
</dbReference>